<name>A0A446CB63_9BURK</name>
<organism evidence="2 3">
    <name type="scientific">Achromobacter agilis</name>
    <dbReference type="NCBI Taxonomy" id="1353888"/>
    <lineage>
        <taxon>Bacteria</taxon>
        <taxon>Pseudomonadati</taxon>
        <taxon>Pseudomonadota</taxon>
        <taxon>Betaproteobacteria</taxon>
        <taxon>Burkholderiales</taxon>
        <taxon>Alcaligenaceae</taxon>
        <taxon>Achromobacter</taxon>
    </lineage>
</organism>
<keyword evidence="3" id="KW-1185">Reference proteome</keyword>
<dbReference type="SUPFAM" id="SSF63829">
    <property type="entry name" value="Calcium-dependent phosphotriesterase"/>
    <property type="match status" value="1"/>
</dbReference>
<dbReference type="EMBL" id="UFQB01000006">
    <property type="protein sequence ID" value="SSW65096.1"/>
    <property type="molecule type" value="Genomic_DNA"/>
</dbReference>
<evidence type="ECO:0000259" key="1">
    <source>
        <dbReference type="Pfam" id="PF08450"/>
    </source>
</evidence>
<protein>
    <submittedName>
        <fullName evidence="2">6-deoxy-6-sulfogluconolactonase</fullName>
        <ecNumber evidence="2">3.1.1.99</ecNumber>
    </submittedName>
</protein>
<evidence type="ECO:0000313" key="3">
    <source>
        <dbReference type="Proteomes" id="UP000289184"/>
    </source>
</evidence>
<dbReference type="AlphaFoldDB" id="A0A446CB63"/>
<dbReference type="PANTHER" id="PTHR47572">
    <property type="entry name" value="LIPOPROTEIN-RELATED"/>
    <property type="match status" value="1"/>
</dbReference>
<dbReference type="InterPro" id="IPR051262">
    <property type="entry name" value="SMP-30/CGR1_Lactonase"/>
</dbReference>
<accession>A0A446CB63</accession>
<proteinExistence type="predicted"/>
<reference evidence="2 3" key="1">
    <citation type="submission" date="2018-07" db="EMBL/GenBank/DDBJ databases">
        <authorList>
            <person name="Peeters C."/>
        </authorList>
    </citation>
    <scope>NUCLEOTIDE SEQUENCE [LARGE SCALE GENOMIC DNA]</scope>
    <source>
        <strain evidence="2 3">LMG 3411</strain>
    </source>
</reference>
<gene>
    <name evidence="2" type="ORF">AGI3411_01981</name>
</gene>
<dbReference type="PANTHER" id="PTHR47572:SF5">
    <property type="entry name" value="BLR2277 PROTEIN"/>
    <property type="match status" value="1"/>
</dbReference>
<sequence>MDSKTNTGVVQLPLSAVREAGVNLNRPECVLSTAAGDLYVSDKAGGIRHIQPGGSARLIGAQAGLIPNGFALLRDGSFAIANLADDGGVWRVQRDGAAAPHLMEIDGVGLPSVNFVWLDGQERLWICVSTVRKGDHQFRRDIADGFIAVHDRHGTRVVAQDVHWTNECRMDPTGTYLYVNETFGRRLLRFRVAANGDLSERTVITEFGKGTYPDGMAVDEAGHIWVISVVSNRVIRVSPQGGQQIVLEDSDAAHIDRLEAEYLANRLSRPMVYDNHSKKLQNITSIAFGGPDRKTAFMGCINGSSLAVFDSPVAGLKPVHWNW</sequence>
<dbReference type="Pfam" id="PF08450">
    <property type="entry name" value="SGL"/>
    <property type="match status" value="1"/>
</dbReference>
<dbReference type="Proteomes" id="UP000289184">
    <property type="component" value="Unassembled WGS sequence"/>
</dbReference>
<dbReference type="InterPro" id="IPR013658">
    <property type="entry name" value="SGL"/>
</dbReference>
<feature type="domain" description="SMP-30/Gluconolactonase/LRE-like region" evidence="1">
    <location>
        <begin position="29"/>
        <end position="242"/>
    </location>
</feature>
<dbReference type="GO" id="GO:0016787">
    <property type="term" value="F:hydrolase activity"/>
    <property type="evidence" value="ECO:0007669"/>
    <property type="project" value="UniProtKB-KW"/>
</dbReference>
<evidence type="ECO:0000313" key="2">
    <source>
        <dbReference type="EMBL" id="SSW65096.1"/>
    </source>
</evidence>
<dbReference type="EC" id="3.1.1.99" evidence="2"/>
<keyword evidence="2" id="KW-0378">Hydrolase</keyword>
<dbReference type="Gene3D" id="2.120.10.30">
    <property type="entry name" value="TolB, C-terminal domain"/>
    <property type="match status" value="1"/>
</dbReference>
<dbReference type="RefSeq" id="WP_165359126.1">
    <property type="nucleotide sequence ID" value="NZ_UFQB01000006.1"/>
</dbReference>
<dbReference type="InterPro" id="IPR011042">
    <property type="entry name" value="6-blade_b-propeller_TolB-like"/>
</dbReference>